<evidence type="ECO:0000313" key="1">
    <source>
        <dbReference type="EMBL" id="OGZ66142.1"/>
    </source>
</evidence>
<name>A0A1G2HUE0_9BACT</name>
<evidence type="ECO:0008006" key="3">
    <source>
        <dbReference type="Google" id="ProtNLM"/>
    </source>
</evidence>
<dbReference type="STRING" id="1802205.A3C58_00655"/>
<dbReference type="Proteomes" id="UP000178380">
    <property type="component" value="Unassembled WGS sequence"/>
</dbReference>
<dbReference type="Gene3D" id="3.40.50.150">
    <property type="entry name" value="Vaccinia Virus protein VP39"/>
    <property type="match status" value="1"/>
</dbReference>
<proteinExistence type="predicted"/>
<sequence>MPDKYFDGILFDSCPLDKEVEFFQFFPFFKEAFRLLKDDGVFTYFSDEPLKVSKSHIEKLEKAGFKNIKFDICRVKPPKDCLYWKHNTIIAPIIKKEFP</sequence>
<evidence type="ECO:0000313" key="2">
    <source>
        <dbReference type="Proteomes" id="UP000178380"/>
    </source>
</evidence>
<protein>
    <recommendedName>
        <fullName evidence="3">PABS domain-containing protein</fullName>
    </recommendedName>
</protein>
<dbReference type="AlphaFoldDB" id="A0A1G2HUE0"/>
<organism evidence="1 2">
    <name type="scientific">Candidatus Staskawiczbacteria bacterium RIFCSPHIGHO2_02_FULL_34_10</name>
    <dbReference type="NCBI Taxonomy" id="1802205"/>
    <lineage>
        <taxon>Bacteria</taxon>
        <taxon>Candidatus Staskawicziibacteriota</taxon>
    </lineage>
</organism>
<dbReference type="InterPro" id="IPR029063">
    <property type="entry name" value="SAM-dependent_MTases_sf"/>
</dbReference>
<dbReference type="SUPFAM" id="SSF53335">
    <property type="entry name" value="S-adenosyl-L-methionine-dependent methyltransferases"/>
    <property type="match status" value="1"/>
</dbReference>
<gene>
    <name evidence="1" type="ORF">A3C58_00655</name>
</gene>
<dbReference type="EMBL" id="MHOR01000034">
    <property type="protein sequence ID" value="OGZ66142.1"/>
    <property type="molecule type" value="Genomic_DNA"/>
</dbReference>
<accession>A0A1G2HUE0</accession>
<comment type="caution">
    <text evidence="1">The sequence shown here is derived from an EMBL/GenBank/DDBJ whole genome shotgun (WGS) entry which is preliminary data.</text>
</comment>
<reference evidence="1 2" key="1">
    <citation type="journal article" date="2016" name="Nat. Commun.">
        <title>Thousands of microbial genomes shed light on interconnected biogeochemical processes in an aquifer system.</title>
        <authorList>
            <person name="Anantharaman K."/>
            <person name="Brown C.T."/>
            <person name="Hug L.A."/>
            <person name="Sharon I."/>
            <person name="Castelle C.J."/>
            <person name="Probst A.J."/>
            <person name="Thomas B.C."/>
            <person name="Singh A."/>
            <person name="Wilkins M.J."/>
            <person name="Karaoz U."/>
            <person name="Brodie E.L."/>
            <person name="Williams K.H."/>
            <person name="Hubbard S.S."/>
            <person name="Banfield J.F."/>
        </authorList>
    </citation>
    <scope>NUCLEOTIDE SEQUENCE [LARGE SCALE GENOMIC DNA]</scope>
</reference>